<protein>
    <recommendedName>
        <fullName evidence="4">RNA-binding protein KhpB</fullName>
    </recommendedName>
    <alternativeName>
        <fullName evidence="4">RNA-binding protein EloR</fullName>
    </alternativeName>
</protein>
<comment type="domain">
    <text evidence="4">Has an N-terminal Jag-N domain and 2 RNA-binding domains (KH and R3H).</text>
</comment>
<gene>
    <name evidence="4" type="primary">khpB</name>
    <name evidence="4" type="synonym">eloR</name>
    <name evidence="6" type="ordered locus">DEFDS_0350</name>
</gene>
<dbReference type="RefSeq" id="WP_013007099.1">
    <property type="nucleotide sequence ID" value="NC_013939.1"/>
</dbReference>
<keyword evidence="7" id="KW-1185">Reference proteome</keyword>
<keyword evidence="4" id="KW-0963">Cytoplasm</keyword>
<dbReference type="EMBL" id="AP011529">
    <property type="protein sequence ID" value="BAI79851.1"/>
    <property type="molecule type" value="Genomic_DNA"/>
</dbReference>
<evidence type="ECO:0000256" key="1">
    <source>
        <dbReference type="ARBA" id="ARBA00022960"/>
    </source>
</evidence>
<evidence type="ECO:0000313" key="6">
    <source>
        <dbReference type="EMBL" id="BAI79851.1"/>
    </source>
</evidence>
<dbReference type="SMART" id="SM01245">
    <property type="entry name" value="Jag_N"/>
    <property type="match status" value="1"/>
</dbReference>
<dbReference type="HOGENOM" id="CLU_042512_0_1_0"/>
<dbReference type="eggNOG" id="COG1847">
    <property type="taxonomic scope" value="Bacteria"/>
</dbReference>
<comment type="similarity">
    <text evidence="4">Belongs to the KhpB RNA-binding protein family.</text>
</comment>
<dbReference type="OrthoDB" id="9794483at2"/>
<comment type="caution">
    <text evidence="4">Lacks conserved residue(s) required for the propagation of feature annotation.</text>
</comment>
<dbReference type="GO" id="GO:0003723">
    <property type="term" value="F:RNA binding"/>
    <property type="evidence" value="ECO:0007669"/>
    <property type="project" value="UniProtKB-UniRule"/>
</dbReference>
<dbReference type="Gene3D" id="3.30.300.20">
    <property type="match status" value="1"/>
</dbReference>
<organism evidence="6 7">
    <name type="scientific">Deferribacter desulfuricans (strain DSM 14783 / JCM 11476 / NBRC 101012 / SSM1)</name>
    <dbReference type="NCBI Taxonomy" id="639282"/>
    <lineage>
        <taxon>Bacteria</taxon>
        <taxon>Pseudomonadati</taxon>
        <taxon>Deferribacterota</taxon>
        <taxon>Deferribacteres</taxon>
        <taxon>Deferribacterales</taxon>
        <taxon>Deferribacteraceae</taxon>
        <taxon>Deferribacter</taxon>
    </lineage>
</organism>
<dbReference type="GO" id="GO:0005737">
    <property type="term" value="C:cytoplasm"/>
    <property type="evidence" value="ECO:0007669"/>
    <property type="project" value="UniProtKB-SubCell"/>
</dbReference>
<dbReference type="InterPro" id="IPR032782">
    <property type="entry name" value="KhpB_N"/>
</dbReference>
<dbReference type="InterPro" id="IPR001374">
    <property type="entry name" value="R3H_dom"/>
</dbReference>
<evidence type="ECO:0000313" key="7">
    <source>
        <dbReference type="Proteomes" id="UP000001520"/>
    </source>
</evidence>
<dbReference type="PANTHER" id="PTHR35800">
    <property type="entry name" value="PROTEIN JAG"/>
    <property type="match status" value="1"/>
</dbReference>
<keyword evidence="2 4" id="KW-0143">Chaperone</keyword>
<proteinExistence type="inferred from homology"/>
<dbReference type="GO" id="GO:0009252">
    <property type="term" value="P:peptidoglycan biosynthetic process"/>
    <property type="evidence" value="ECO:0007669"/>
    <property type="project" value="UniProtKB-UniRule"/>
</dbReference>
<sequence>MKYYEVEGSSVEEALNTFLIEHDIPREFVEVEVIEKGAKGILGFGKKNAKIKIKFDENEYLKRKSKIILSELLDKAGFNEYRINVVEDYPNIILNVESPDSNLLIGKMGQTLEALQYLIDKLLKIDDKSEINVIVDIENYRKRVIENLKERAIELAKRVVKTKKVEKLPPMIPMVRKEIHNALKEIPGVRTESYGDGNIKTIYIIPEDLK</sequence>
<evidence type="ECO:0000259" key="5">
    <source>
        <dbReference type="PROSITE" id="PS51061"/>
    </source>
</evidence>
<reference evidence="6 7" key="1">
    <citation type="journal article" date="2010" name="DNA Res.">
        <title>Bacterial lifestyle in a deep-sea hydrothermal vent chimney revealed by the genome sequence of the thermophilic bacterium Deferribacter desulfuricans SSM1.</title>
        <authorList>
            <person name="Takaki Y."/>
            <person name="Shimamura S."/>
            <person name="Nakagawa S."/>
            <person name="Fukuhara Y."/>
            <person name="Horikawa H."/>
            <person name="Ankai A."/>
            <person name="Harada T."/>
            <person name="Hosoyama A."/>
            <person name="Oguchi A."/>
            <person name="Fukui S."/>
            <person name="Fujita N."/>
            <person name="Takami H."/>
            <person name="Takai K."/>
        </authorList>
    </citation>
    <scope>NUCLEOTIDE SEQUENCE [LARGE SCALE GENOMIC DNA]</scope>
    <source>
        <strain evidence="7">DSM 14783 / JCM 11476 / NBRC 101012 / SSM1</strain>
    </source>
</reference>
<dbReference type="Pfam" id="PF13083">
    <property type="entry name" value="KH_KhpA-B"/>
    <property type="match status" value="1"/>
</dbReference>
<dbReference type="InterPro" id="IPR039247">
    <property type="entry name" value="KhpB"/>
</dbReference>
<keyword evidence="4" id="KW-0694">RNA-binding</keyword>
<dbReference type="AlphaFoldDB" id="D3PB78"/>
<feature type="domain" description="R3H" evidence="5">
    <location>
        <begin position="142"/>
        <end position="208"/>
    </location>
</feature>
<keyword evidence="1 4" id="KW-0133">Cell shape</keyword>
<comment type="subunit">
    <text evidence="4">Forms a complex with KhpA.</text>
</comment>
<accession>D3PB78</accession>
<dbReference type="PANTHER" id="PTHR35800:SF1">
    <property type="entry name" value="RNA-BINDING PROTEIN KHPB"/>
    <property type="match status" value="1"/>
</dbReference>
<evidence type="ECO:0000256" key="3">
    <source>
        <dbReference type="ARBA" id="ARBA00023316"/>
    </source>
</evidence>
<dbReference type="SMART" id="SM00393">
    <property type="entry name" value="R3H"/>
    <property type="match status" value="1"/>
</dbReference>
<dbReference type="GO" id="GO:0071555">
    <property type="term" value="P:cell wall organization"/>
    <property type="evidence" value="ECO:0007669"/>
    <property type="project" value="UniProtKB-KW"/>
</dbReference>
<dbReference type="Pfam" id="PF14804">
    <property type="entry name" value="Jag_N"/>
    <property type="match status" value="1"/>
</dbReference>
<comment type="function">
    <text evidence="4">A probable RNA chaperone. Forms a complex with KhpA which binds to cellular RNA and controls its expression. Plays a role in peptidoglycan (PG) homeostasis and cell length regulation.</text>
</comment>
<dbReference type="InterPro" id="IPR038247">
    <property type="entry name" value="Jag_N_dom_sf"/>
</dbReference>
<keyword evidence="3 4" id="KW-0961">Cell wall biogenesis/degradation</keyword>
<dbReference type="SUPFAM" id="SSF54814">
    <property type="entry name" value="Prokaryotic type KH domain (KH-domain type II)"/>
    <property type="match status" value="1"/>
</dbReference>
<dbReference type="GO" id="GO:0008360">
    <property type="term" value="P:regulation of cell shape"/>
    <property type="evidence" value="ECO:0007669"/>
    <property type="project" value="UniProtKB-KW"/>
</dbReference>
<dbReference type="InterPro" id="IPR015946">
    <property type="entry name" value="KH_dom-like_a/b"/>
</dbReference>
<dbReference type="Gene3D" id="3.30.1370.50">
    <property type="entry name" value="R3H-like domain"/>
    <property type="match status" value="1"/>
</dbReference>
<name>D3PB78_DEFDS</name>
<dbReference type="InterPro" id="IPR038008">
    <property type="entry name" value="Jag_KH"/>
</dbReference>
<dbReference type="STRING" id="639282.DEFDS_0350"/>
<dbReference type="InterPro" id="IPR036867">
    <property type="entry name" value="R3H_dom_sf"/>
</dbReference>
<dbReference type="HAMAP" id="MF_00867">
    <property type="entry name" value="KhpB"/>
    <property type="match status" value="1"/>
</dbReference>
<dbReference type="PROSITE" id="PS51061">
    <property type="entry name" value="R3H"/>
    <property type="match status" value="1"/>
</dbReference>
<dbReference type="NCBIfam" id="NF041568">
    <property type="entry name" value="Jag_EloR"/>
    <property type="match status" value="1"/>
</dbReference>
<evidence type="ECO:0000256" key="2">
    <source>
        <dbReference type="ARBA" id="ARBA00023186"/>
    </source>
</evidence>
<evidence type="ECO:0000256" key="4">
    <source>
        <dbReference type="HAMAP-Rule" id="MF_00867"/>
    </source>
</evidence>
<dbReference type="SUPFAM" id="SSF82708">
    <property type="entry name" value="R3H domain"/>
    <property type="match status" value="1"/>
</dbReference>
<comment type="subcellular location">
    <subcellularLocation>
        <location evidence="4">Cytoplasm</location>
    </subcellularLocation>
</comment>
<dbReference type="Pfam" id="PF01424">
    <property type="entry name" value="R3H"/>
    <property type="match status" value="1"/>
</dbReference>
<dbReference type="InterPro" id="IPR009019">
    <property type="entry name" value="KH_sf_prok-type"/>
</dbReference>
<dbReference type="Proteomes" id="UP000001520">
    <property type="component" value="Chromosome"/>
</dbReference>
<dbReference type="Gene3D" id="3.30.30.80">
    <property type="entry name" value="probable RNA-binding protein from clostridium symbiosum atcc 14940"/>
    <property type="match status" value="1"/>
</dbReference>
<dbReference type="CDD" id="cd02414">
    <property type="entry name" value="KH-II_Jag"/>
    <property type="match status" value="1"/>
</dbReference>
<dbReference type="KEGG" id="ddf:DEFDS_0350"/>